<protein>
    <submittedName>
        <fullName evidence="1">Uncharacterized protein</fullName>
    </submittedName>
</protein>
<dbReference type="AlphaFoldDB" id="A0A9P5S6P2"/>
<reference evidence="1" key="1">
    <citation type="journal article" date="2020" name="Fungal Divers.">
        <title>Resolving the Mortierellaceae phylogeny through synthesis of multi-gene phylogenetics and phylogenomics.</title>
        <authorList>
            <person name="Vandepol N."/>
            <person name="Liber J."/>
            <person name="Desiro A."/>
            <person name="Na H."/>
            <person name="Kennedy M."/>
            <person name="Barry K."/>
            <person name="Grigoriev I.V."/>
            <person name="Miller A.N."/>
            <person name="O'Donnell K."/>
            <person name="Stajich J.E."/>
            <person name="Bonito G."/>
        </authorList>
    </citation>
    <scope>NUCLEOTIDE SEQUENCE</scope>
    <source>
        <strain evidence="1">NRRL 6426</strain>
    </source>
</reference>
<accession>A0A9P5S6P2</accession>
<dbReference type="OrthoDB" id="2350671at2759"/>
<gene>
    <name evidence="1" type="ORF">BG015_004957</name>
</gene>
<comment type="caution">
    <text evidence="1">The sequence shown here is derived from an EMBL/GenBank/DDBJ whole genome shotgun (WGS) entry which is preliminary data.</text>
</comment>
<dbReference type="Proteomes" id="UP000748756">
    <property type="component" value="Unassembled WGS sequence"/>
</dbReference>
<organism evidence="1 2">
    <name type="scientific">Linnemannia schmuckeri</name>
    <dbReference type="NCBI Taxonomy" id="64567"/>
    <lineage>
        <taxon>Eukaryota</taxon>
        <taxon>Fungi</taxon>
        <taxon>Fungi incertae sedis</taxon>
        <taxon>Mucoromycota</taxon>
        <taxon>Mortierellomycotina</taxon>
        <taxon>Mortierellomycetes</taxon>
        <taxon>Mortierellales</taxon>
        <taxon>Mortierellaceae</taxon>
        <taxon>Linnemannia</taxon>
    </lineage>
</organism>
<sequence length="136" mass="15868">MTVSLDEPLPRGPGAGRFCYSGARLYDENEDVLGSLPNVITTLKLCTMVVQDRLSSTQYYHREVAGAFHHLCDSPHLLHLPVVRFSLIYDDFDLHDRVRYYDQDSTVYIQFTDTQVLPHPECETFWIELPIHRRVW</sequence>
<proteinExistence type="predicted"/>
<name>A0A9P5S6P2_9FUNG</name>
<keyword evidence="2" id="KW-1185">Reference proteome</keyword>
<evidence type="ECO:0000313" key="1">
    <source>
        <dbReference type="EMBL" id="KAF9156476.1"/>
    </source>
</evidence>
<evidence type="ECO:0000313" key="2">
    <source>
        <dbReference type="Proteomes" id="UP000748756"/>
    </source>
</evidence>
<dbReference type="EMBL" id="JAAAUQ010000023">
    <property type="protein sequence ID" value="KAF9156476.1"/>
    <property type="molecule type" value="Genomic_DNA"/>
</dbReference>